<reference evidence="3" key="1">
    <citation type="journal article" date="2019" name="Int. J. Syst. Evol. Microbiol.">
        <title>The Global Catalogue of Microorganisms (GCM) 10K type strain sequencing project: providing services to taxonomists for standard genome sequencing and annotation.</title>
        <authorList>
            <consortium name="The Broad Institute Genomics Platform"/>
            <consortium name="The Broad Institute Genome Sequencing Center for Infectious Disease"/>
            <person name="Wu L."/>
            <person name="Ma J."/>
        </authorList>
    </citation>
    <scope>NUCLEOTIDE SEQUENCE [LARGE SCALE GENOMIC DNA]</scope>
    <source>
        <strain evidence="3">CCUG 56331</strain>
    </source>
</reference>
<keyword evidence="3" id="KW-1185">Reference proteome</keyword>
<name>A0ABW0RDI0_9BACL</name>
<gene>
    <name evidence="2" type="ORF">ACFPOH_14065</name>
</gene>
<sequence length="220" mass="25895">MEYKDEDQNDFESGSGDENQKEGNSFKPFFWGEQTDVIFEEFRSTYIRIDTSIETNPELQLINGWSNIISINEGAQIIGYLHFKIYNSYFIRPSELLSVANSFSSEEYFIMSSFMKHFQKEMKECYLKLLVVSEISLNDDYLNKGLEMKVLIELISLCRILEVDYILLKPYSTFEEKFGSAIRKNKKQAVKLAVLRNKLVFDVYYFEEDQPVIVLDIRHI</sequence>
<feature type="region of interest" description="Disordered" evidence="1">
    <location>
        <begin position="1"/>
        <end position="27"/>
    </location>
</feature>
<organism evidence="2 3">
    <name type="scientific">Ureibacillus suwonensis</name>
    <dbReference type="NCBI Taxonomy" id="313007"/>
    <lineage>
        <taxon>Bacteria</taxon>
        <taxon>Bacillati</taxon>
        <taxon>Bacillota</taxon>
        <taxon>Bacilli</taxon>
        <taxon>Bacillales</taxon>
        <taxon>Caryophanaceae</taxon>
        <taxon>Ureibacillus</taxon>
    </lineage>
</organism>
<accession>A0ABW0RDI0</accession>
<dbReference type="Proteomes" id="UP001595978">
    <property type="component" value="Unassembled WGS sequence"/>
</dbReference>
<comment type="caution">
    <text evidence="2">The sequence shown here is derived from an EMBL/GenBank/DDBJ whole genome shotgun (WGS) entry which is preliminary data.</text>
</comment>
<proteinExistence type="predicted"/>
<dbReference type="RefSeq" id="WP_342581727.1">
    <property type="nucleotide sequence ID" value="NZ_JBHSNQ010000182.1"/>
</dbReference>
<evidence type="ECO:0000313" key="3">
    <source>
        <dbReference type="Proteomes" id="UP001595978"/>
    </source>
</evidence>
<dbReference type="EMBL" id="JBHSNQ010000182">
    <property type="protein sequence ID" value="MFC5542831.1"/>
    <property type="molecule type" value="Genomic_DNA"/>
</dbReference>
<evidence type="ECO:0000313" key="2">
    <source>
        <dbReference type="EMBL" id="MFC5542831.1"/>
    </source>
</evidence>
<protein>
    <submittedName>
        <fullName evidence="2">Uncharacterized protein</fullName>
    </submittedName>
</protein>
<feature type="compositionally biased region" description="Acidic residues" evidence="1">
    <location>
        <begin position="1"/>
        <end position="10"/>
    </location>
</feature>
<evidence type="ECO:0000256" key="1">
    <source>
        <dbReference type="SAM" id="MobiDB-lite"/>
    </source>
</evidence>